<dbReference type="Proteomes" id="UP000691718">
    <property type="component" value="Unassembled WGS sequence"/>
</dbReference>
<feature type="region of interest" description="Disordered" evidence="1">
    <location>
        <begin position="125"/>
        <end position="150"/>
    </location>
</feature>
<sequence>MKSTRSKHMLSLLLRPLDKMKTASDPAEKSLEQLEFSEHNMYNRAVITQSPLPQEAENIHQDMAEIWEDVFGPPHIPPDVTSDETSLKSLRVVENSTDIKSIPLKSADSEELTPLAIEVPSSFENSPEIGFGDLPSVSAPNVPTPIPSPLNSHADCHDSFCSIHENWTQSPSDTNTSSAPNNSSDDECSASTKKRAKKRVRLTSEWSDVKRKCLKNIGGEVAAREWTDARSIERSAQVRLGGVQLAASQPSATNALRPASQCLTVTDLSDLLCNGNVLD</sequence>
<dbReference type="AlphaFoldDB" id="A0A8S3X1S0"/>
<evidence type="ECO:0000313" key="3">
    <source>
        <dbReference type="Proteomes" id="UP000691718"/>
    </source>
</evidence>
<reference evidence="2" key="1">
    <citation type="submission" date="2021-04" db="EMBL/GenBank/DDBJ databases">
        <authorList>
            <person name="Tunstrom K."/>
        </authorList>
    </citation>
    <scope>NUCLEOTIDE SEQUENCE</scope>
</reference>
<evidence type="ECO:0000313" key="2">
    <source>
        <dbReference type="EMBL" id="CAG4988846.1"/>
    </source>
</evidence>
<name>A0A8S3X1S0_PARAO</name>
<feature type="compositionally biased region" description="Polar residues" evidence="1">
    <location>
        <begin position="167"/>
        <end position="183"/>
    </location>
</feature>
<evidence type="ECO:0000256" key="1">
    <source>
        <dbReference type="SAM" id="MobiDB-lite"/>
    </source>
</evidence>
<accession>A0A8S3X1S0</accession>
<comment type="caution">
    <text evidence="2">The sequence shown here is derived from an EMBL/GenBank/DDBJ whole genome shotgun (WGS) entry which is preliminary data.</text>
</comment>
<dbReference type="OrthoDB" id="7447526at2759"/>
<organism evidence="2 3">
    <name type="scientific">Parnassius apollo</name>
    <name type="common">Apollo butterfly</name>
    <name type="synonym">Papilio apollo</name>
    <dbReference type="NCBI Taxonomy" id="110799"/>
    <lineage>
        <taxon>Eukaryota</taxon>
        <taxon>Metazoa</taxon>
        <taxon>Ecdysozoa</taxon>
        <taxon>Arthropoda</taxon>
        <taxon>Hexapoda</taxon>
        <taxon>Insecta</taxon>
        <taxon>Pterygota</taxon>
        <taxon>Neoptera</taxon>
        <taxon>Endopterygota</taxon>
        <taxon>Lepidoptera</taxon>
        <taxon>Glossata</taxon>
        <taxon>Ditrysia</taxon>
        <taxon>Papilionoidea</taxon>
        <taxon>Papilionidae</taxon>
        <taxon>Parnassiinae</taxon>
        <taxon>Parnassini</taxon>
        <taxon>Parnassius</taxon>
        <taxon>Parnassius</taxon>
    </lineage>
</organism>
<proteinExistence type="predicted"/>
<feature type="region of interest" description="Disordered" evidence="1">
    <location>
        <begin position="167"/>
        <end position="196"/>
    </location>
</feature>
<dbReference type="EMBL" id="CAJQZP010000851">
    <property type="protein sequence ID" value="CAG4988846.1"/>
    <property type="molecule type" value="Genomic_DNA"/>
</dbReference>
<keyword evidence="3" id="KW-1185">Reference proteome</keyword>
<protein>
    <submittedName>
        <fullName evidence="2">(apollo) hypothetical protein</fullName>
    </submittedName>
</protein>
<gene>
    <name evidence="2" type="ORF">PAPOLLO_LOCUS11704</name>
</gene>